<dbReference type="InterPro" id="IPR052039">
    <property type="entry name" value="Caspase-related_regulators"/>
</dbReference>
<organism evidence="2 3">
    <name type="scientific">Candidatus Dechloromonas phosphorivorans</name>
    <dbReference type="NCBI Taxonomy" id="2899244"/>
    <lineage>
        <taxon>Bacteria</taxon>
        <taxon>Pseudomonadati</taxon>
        <taxon>Pseudomonadota</taxon>
        <taxon>Betaproteobacteria</taxon>
        <taxon>Rhodocyclales</taxon>
        <taxon>Azonexaceae</taxon>
        <taxon>Dechloromonas</taxon>
    </lineage>
</organism>
<dbReference type="Gene3D" id="3.40.50.1460">
    <property type="match status" value="1"/>
</dbReference>
<proteinExistence type="predicted"/>
<dbReference type="InterPro" id="IPR011600">
    <property type="entry name" value="Pept_C14_caspase"/>
</dbReference>
<dbReference type="SUPFAM" id="SSF52129">
    <property type="entry name" value="Caspase-like"/>
    <property type="match status" value="1"/>
</dbReference>
<sequence>MSGSSTSSGVLSHKKRQTLTRLSALSLVPMLPTQVLASAIHALPRAALIIGNSAYPDSPLTNPVNDANAIAGELKRLGFSVDLQINAGHATMNEAVHNFGTNLTRSRAVGLFYFAGHGLQLDWRNFLVPVDVRLDQADDVPRQTVDLGNLLNSLGRAGNAMNIVVLDACRDNPFGSEHKTGRGLSQMDAPISTLLAYATAPGNVASDGTGKNGLYTENFLKEMVAPEARIEDVFKRVRLAVRRSSQGQQIPWESTSLEEDFYFIPPAEMRKRSQDELDRLFAQELAQWESARKANEPGPLVAYLRAYPSGQFSELAQTTLDQLLAKQGERKISIANTEKNPFTKGTASAGEFRVGDRYLYRVIDLLTGIQSREFTRVVTEITDNEVIFNKGAEITDILGNPRKLANGRILGPNQTYASEYSLGKTWSTRFETTYPDGTTSVIEREFKVVAKEAITVPAGTFDTFRIESFGRRLGFSTRIEHTYWMAPGKIARHIAYNAMERRRNFSFVNTERFELVSFTPGS</sequence>
<dbReference type="InterPro" id="IPR001309">
    <property type="entry name" value="Pept_C14_p20"/>
</dbReference>
<feature type="domain" description="Caspase family p20" evidence="1">
    <location>
        <begin position="66"/>
        <end position="173"/>
    </location>
</feature>
<dbReference type="Pfam" id="PF00656">
    <property type="entry name" value="Peptidase_C14"/>
    <property type="match status" value="1"/>
</dbReference>
<evidence type="ECO:0000313" key="3">
    <source>
        <dbReference type="Proteomes" id="UP000808146"/>
    </source>
</evidence>
<evidence type="ECO:0000313" key="2">
    <source>
        <dbReference type="EMBL" id="MBK8889504.1"/>
    </source>
</evidence>
<reference evidence="2" key="1">
    <citation type="submission" date="2020-10" db="EMBL/GenBank/DDBJ databases">
        <title>Connecting structure to function with the recovery of over 1000 high-quality activated sludge metagenome-assembled genomes encoding full-length rRNA genes using long-read sequencing.</title>
        <authorList>
            <person name="Singleton C.M."/>
            <person name="Petriglieri F."/>
            <person name="Kristensen J.M."/>
            <person name="Kirkegaard R.H."/>
            <person name="Michaelsen T.Y."/>
            <person name="Andersen M.H."/>
            <person name="Karst S.M."/>
            <person name="Dueholm M.S."/>
            <person name="Nielsen P.H."/>
            <person name="Albertsen M."/>
        </authorList>
    </citation>
    <scope>NUCLEOTIDE SEQUENCE</scope>
    <source>
        <strain evidence="2">OdNE_18-Q3-R46-58_BAT3C.305</strain>
    </source>
</reference>
<accession>A0A9D7QHV7</accession>
<dbReference type="Gene3D" id="2.40.360.20">
    <property type="match status" value="1"/>
</dbReference>
<protein>
    <submittedName>
        <fullName evidence="2">Caspase family protein</fullName>
    </submittedName>
</protein>
<name>A0A9D7QHV7_9RHOO</name>
<evidence type="ECO:0000259" key="1">
    <source>
        <dbReference type="PROSITE" id="PS50208"/>
    </source>
</evidence>
<dbReference type="EMBL" id="JADKBR010000001">
    <property type="protein sequence ID" value="MBK8889504.1"/>
    <property type="molecule type" value="Genomic_DNA"/>
</dbReference>
<dbReference type="PANTHER" id="PTHR22576">
    <property type="entry name" value="MUCOSA ASSOCIATED LYMPHOID TISSUE LYMPHOMA TRANSLOCATION PROTEIN 1/PARACASPASE"/>
    <property type="match status" value="1"/>
</dbReference>
<dbReference type="InterPro" id="IPR029030">
    <property type="entry name" value="Caspase-like_dom_sf"/>
</dbReference>
<dbReference type="GO" id="GO:0006508">
    <property type="term" value="P:proteolysis"/>
    <property type="evidence" value="ECO:0007669"/>
    <property type="project" value="InterPro"/>
</dbReference>
<dbReference type="PROSITE" id="PS50208">
    <property type="entry name" value="CASPASE_P20"/>
    <property type="match status" value="1"/>
</dbReference>
<dbReference type="PANTHER" id="PTHR22576:SF37">
    <property type="entry name" value="MUCOSA-ASSOCIATED LYMPHOID TISSUE LYMPHOMA TRANSLOCATION PROTEIN 1"/>
    <property type="match status" value="1"/>
</dbReference>
<dbReference type="AlphaFoldDB" id="A0A9D7QHV7"/>
<gene>
    <name evidence="2" type="ORF">IPN75_03440</name>
</gene>
<dbReference type="GO" id="GO:0004197">
    <property type="term" value="F:cysteine-type endopeptidase activity"/>
    <property type="evidence" value="ECO:0007669"/>
    <property type="project" value="InterPro"/>
</dbReference>
<comment type="caution">
    <text evidence="2">The sequence shown here is derived from an EMBL/GenBank/DDBJ whole genome shotgun (WGS) entry which is preliminary data.</text>
</comment>
<dbReference type="Proteomes" id="UP000808146">
    <property type="component" value="Unassembled WGS sequence"/>
</dbReference>